<dbReference type="OrthoDB" id="512700at2"/>
<evidence type="ECO:0000256" key="4">
    <source>
        <dbReference type="SAM" id="Coils"/>
    </source>
</evidence>
<evidence type="ECO:0000256" key="2">
    <source>
        <dbReference type="ARBA" id="ARBA00022747"/>
    </source>
</evidence>
<feature type="domain" description="Type I restriction modification DNA specificity" evidence="6">
    <location>
        <begin position="30"/>
        <end position="188"/>
    </location>
</feature>
<feature type="coiled-coil region" evidence="4">
    <location>
        <begin position="357"/>
        <end position="384"/>
    </location>
</feature>
<dbReference type="RefSeq" id="WP_012173678.1">
    <property type="nucleotide sequence ID" value="NC_009943.1"/>
</dbReference>
<feature type="domain" description="Type I restriction modification DNA specificity" evidence="6">
    <location>
        <begin position="223"/>
        <end position="372"/>
    </location>
</feature>
<reference evidence="7 8" key="1">
    <citation type="submission" date="2007-10" db="EMBL/GenBank/DDBJ databases">
        <title>Complete sequence of Desulfococcus oleovorans Hxd3.</title>
        <authorList>
            <consortium name="US DOE Joint Genome Institute"/>
            <person name="Copeland A."/>
            <person name="Lucas S."/>
            <person name="Lapidus A."/>
            <person name="Barry K."/>
            <person name="Glavina del Rio T."/>
            <person name="Dalin E."/>
            <person name="Tice H."/>
            <person name="Pitluck S."/>
            <person name="Kiss H."/>
            <person name="Brettin T."/>
            <person name="Bruce D."/>
            <person name="Detter J.C."/>
            <person name="Han C."/>
            <person name="Schmutz J."/>
            <person name="Larimer F."/>
            <person name="Land M."/>
            <person name="Hauser L."/>
            <person name="Kyrpides N."/>
            <person name="Kim E."/>
            <person name="Wawrik B."/>
            <person name="Richardson P."/>
        </authorList>
    </citation>
    <scope>NUCLEOTIDE SEQUENCE [LARGE SCALE GENOMIC DNA]</scope>
    <source>
        <strain evidence="8">DSM 6200 / JCM 39069 / Hxd3</strain>
    </source>
</reference>
<gene>
    <name evidence="7" type="ordered locus">Dole_0249</name>
</gene>
<dbReference type="GO" id="GO:0003677">
    <property type="term" value="F:DNA binding"/>
    <property type="evidence" value="ECO:0007669"/>
    <property type="project" value="UniProtKB-KW"/>
</dbReference>
<dbReference type="HOGENOM" id="CLU_021095_0_1_7"/>
<dbReference type="GO" id="GO:0009307">
    <property type="term" value="P:DNA restriction-modification system"/>
    <property type="evidence" value="ECO:0007669"/>
    <property type="project" value="UniProtKB-KW"/>
</dbReference>
<name>A8ZS41_DESOH</name>
<dbReference type="Proteomes" id="UP000008561">
    <property type="component" value="Chromosome"/>
</dbReference>
<sequence>MKSKENSQFSTRHSPSVPPGYKQTEVGVIPEDWEVKPLAFVVKYTNGKAHEQSITDSGNFVVVNSKFISTEGIIRKFAQMRFCPAEKGDVLMVMSDVPNGRAIAKCFWVDCEDTYTVNQRICVLNPCGIDGKLLYYKLDRNPFYLTFDDGAKQTNLRKEDVLSCPLSIPNTEAEQRAIAAALSDVDALLDGLDRLIAKKRDLKQAAMQQLLTGQTRLPGFKGEWEIKRLGDVLMVRHGKSQRGISVSDGKYPILASGGEIGRTNTCIYDKPSVLIGRKGTIDSPQYVDSPFWTVDTLFFTEISTEANAKFIFSKFSIIPWRTYNEASGVPSLNAKTIENIEIFLPSPTEQTAIAQVLSDMDAEIAALEQRRNKTRDIKQAMMQELLTGKTRLV</sequence>
<dbReference type="PANTHER" id="PTHR30408:SF12">
    <property type="entry name" value="TYPE I RESTRICTION ENZYME MJAVIII SPECIFICITY SUBUNIT"/>
    <property type="match status" value="1"/>
</dbReference>
<evidence type="ECO:0000259" key="6">
    <source>
        <dbReference type="Pfam" id="PF01420"/>
    </source>
</evidence>
<feature type="compositionally biased region" description="Polar residues" evidence="5">
    <location>
        <begin position="1"/>
        <end position="14"/>
    </location>
</feature>
<accession>A8ZS41</accession>
<dbReference type="AlphaFoldDB" id="A8ZS41"/>
<keyword evidence="2" id="KW-0680">Restriction system</keyword>
<keyword evidence="4" id="KW-0175">Coiled coil</keyword>
<keyword evidence="3" id="KW-0238">DNA-binding</keyword>
<organism evidence="7 8">
    <name type="scientific">Desulfosudis oleivorans (strain DSM 6200 / JCM 39069 / Hxd3)</name>
    <name type="common">Desulfococcus oleovorans</name>
    <dbReference type="NCBI Taxonomy" id="96561"/>
    <lineage>
        <taxon>Bacteria</taxon>
        <taxon>Pseudomonadati</taxon>
        <taxon>Thermodesulfobacteriota</taxon>
        <taxon>Desulfobacteria</taxon>
        <taxon>Desulfobacterales</taxon>
        <taxon>Desulfosudaceae</taxon>
        <taxon>Desulfosudis</taxon>
    </lineage>
</organism>
<dbReference type="EMBL" id="CP000859">
    <property type="protein sequence ID" value="ABW66059.1"/>
    <property type="molecule type" value="Genomic_DNA"/>
</dbReference>
<dbReference type="PANTHER" id="PTHR30408">
    <property type="entry name" value="TYPE-1 RESTRICTION ENZYME ECOKI SPECIFICITY PROTEIN"/>
    <property type="match status" value="1"/>
</dbReference>
<evidence type="ECO:0000256" key="1">
    <source>
        <dbReference type="ARBA" id="ARBA00010923"/>
    </source>
</evidence>
<dbReference type="REBASE" id="16450">
    <property type="entry name" value="S.DolHORF251P"/>
</dbReference>
<dbReference type="Gene3D" id="3.90.220.20">
    <property type="entry name" value="DNA methylase specificity domains"/>
    <property type="match status" value="2"/>
</dbReference>
<dbReference type="STRING" id="96561.Dole_0249"/>
<dbReference type="SUPFAM" id="SSF116734">
    <property type="entry name" value="DNA methylase specificity domain"/>
    <property type="match status" value="2"/>
</dbReference>
<evidence type="ECO:0000313" key="7">
    <source>
        <dbReference type="EMBL" id="ABW66059.1"/>
    </source>
</evidence>
<dbReference type="Pfam" id="PF01420">
    <property type="entry name" value="Methylase_S"/>
    <property type="match status" value="2"/>
</dbReference>
<evidence type="ECO:0000256" key="3">
    <source>
        <dbReference type="ARBA" id="ARBA00023125"/>
    </source>
</evidence>
<dbReference type="InterPro" id="IPR052021">
    <property type="entry name" value="Type-I_RS_S_subunit"/>
</dbReference>
<dbReference type="KEGG" id="dol:Dole_0249"/>
<evidence type="ECO:0000313" key="8">
    <source>
        <dbReference type="Proteomes" id="UP000008561"/>
    </source>
</evidence>
<comment type="similarity">
    <text evidence="1">Belongs to the type-I restriction system S methylase family.</text>
</comment>
<protein>
    <submittedName>
        <fullName evidence="7">Restriction modification system DNA specificity domain</fullName>
    </submittedName>
</protein>
<proteinExistence type="inferred from homology"/>
<dbReference type="InterPro" id="IPR044946">
    <property type="entry name" value="Restrct_endonuc_typeI_TRD_sf"/>
</dbReference>
<feature type="region of interest" description="Disordered" evidence="5">
    <location>
        <begin position="1"/>
        <end position="22"/>
    </location>
</feature>
<dbReference type="InterPro" id="IPR000055">
    <property type="entry name" value="Restrct_endonuc_typeI_TRD"/>
</dbReference>
<dbReference type="Gene3D" id="1.10.287.1120">
    <property type="entry name" value="Bipartite methylase S protein"/>
    <property type="match status" value="1"/>
</dbReference>
<keyword evidence="8" id="KW-1185">Reference proteome</keyword>
<dbReference type="CDD" id="cd17288">
    <property type="entry name" value="RMtype1_S_LlaAI06ORF1089P_TRD1-CR1_like"/>
    <property type="match status" value="1"/>
</dbReference>
<dbReference type="eggNOG" id="COG0732">
    <property type="taxonomic scope" value="Bacteria"/>
</dbReference>
<evidence type="ECO:0000256" key="5">
    <source>
        <dbReference type="SAM" id="MobiDB-lite"/>
    </source>
</evidence>